<dbReference type="OrthoDB" id="298726at2759"/>
<dbReference type="InterPro" id="IPR016024">
    <property type="entry name" value="ARM-type_fold"/>
</dbReference>
<name>X6P621_RETFI</name>
<evidence type="ECO:0000313" key="2">
    <source>
        <dbReference type="Proteomes" id="UP000023152"/>
    </source>
</evidence>
<dbReference type="InterPro" id="IPR011989">
    <property type="entry name" value="ARM-like"/>
</dbReference>
<accession>X6P621</accession>
<reference evidence="1 2" key="1">
    <citation type="journal article" date="2013" name="Curr. Biol.">
        <title>The Genome of the Foraminiferan Reticulomyxa filosa.</title>
        <authorList>
            <person name="Glockner G."/>
            <person name="Hulsmann N."/>
            <person name="Schleicher M."/>
            <person name="Noegel A.A."/>
            <person name="Eichinger L."/>
            <person name="Gallinger C."/>
            <person name="Pawlowski J."/>
            <person name="Sierra R."/>
            <person name="Euteneuer U."/>
            <person name="Pillet L."/>
            <person name="Moustafa A."/>
            <person name="Platzer M."/>
            <person name="Groth M."/>
            <person name="Szafranski K."/>
            <person name="Schliwa M."/>
        </authorList>
    </citation>
    <scope>NUCLEOTIDE SEQUENCE [LARGE SCALE GENOMIC DNA]</scope>
</reference>
<dbReference type="Proteomes" id="UP000023152">
    <property type="component" value="Unassembled WGS sequence"/>
</dbReference>
<protein>
    <submittedName>
        <fullName evidence="1">Uncharacterized protein</fullName>
    </submittedName>
</protein>
<proteinExistence type="predicted"/>
<sequence length="255" mass="29391">MNITLNYFMDKKNDKNEHQNTRIKCIQLINEISNEQQLNEAFNSSMDIFTDKNDDKDVRRECAELLGTIAVNLNGKHFDDAFKCLINGFKGSSEWNHKLYAESIGYLSMKLNKKQLDNVFECLNGSKDENECIRELCEKLLETTSTKLNDQQLNRVYNAFIYGLKDNYIWGHKSCAKPLGKIATKASKKQREEIVNALMGATFLLGMSQKQLKEILIENNLLYWAAGRSIILIKAENSNVKKFDEGWDPFSFLTF</sequence>
<organism evidence="1 2">
    <name type="scientific">Reticulomyxa filosa</name>
    <dbReference type="NCBI Taxonomy" id="46433"/>
    <lineage>
        <taxon>Eukaryota</taxon>
        <taxon>Sar</taxon>
        <taxon>Rhizaria</taxon>
        <taxon>Retaria</taxon>
        <taxon>Foraminifera</taxon>
        <taxon>Monothalamids</taxon>
        <taxon>Reticulomyxidae</taxon>
        <taxon>Reticulomyxa</taxon>
    </lineage>
</organism>
<evidence type="ECO:0000313" key="1">
    <source>
        <dbReference type="EMBL" id="ETO33960.1"/>
    </source>
</evidence>
<gene>
    <name evidence="1" type="ORF">RFI_03136</name>
</gene>
<dbReference type="SUPFAM" id="SSF48371">
    <property type="entry name" value="ARM repeat"/>
    <property type="match status" value="1"/>
</dbReference>
<dbReference type="EMBL" id="ASPP01002999">
    <property type="protein sequence ID" value="ETO33960.1"/>
    <property type="molecule type" value="Genomic_DNA"/>
</dbReference>
<dbReference type="AlphaFoldDB" id="X6P621"/>
<keyword evidence="2" id="KW-1185">Reference proteome</keyword>
<dbReference type="Gene3D" id="1.25.10.10">
    <property type="entry name" value="Leucine-rich Repeat Variant"/>
    <property type="match status" value="1"/>
</dbReference>
<comment type="caution">
    <text evidence="1">The sequence shown here is derived from an EMBL/GenBank/DDBJ whole genome shotgun (WGS) entry which is preliminary data.</text>
</comment>